<dbReference type="OrthoDB" id="9869319at2759"/>
<sequence>MALRDAEVVSRRLVPHTTKPTEIMGTSPAHSGTGPSCVRAHDLLVADLMKNPMASLLLPESEGEFCRHPVMRKWPRPYEWFFMKMKIEHIWLQKCPLFLLWSPEPLF</sequence>
<comment type="caution">
    <text evidence="1">The sequence shown here is derived from an EMBL/GenBank/DDBJ whole genome shotgun (WGS) entry which is preliminary data.</text>
</comment>
<reference evidence="1 2" key="1">
    <citation type="journal article" date="2018" name="Mol. Genet. Genomics">
        <title>The red deer Cervus elaphus genome CerEla1.0: sequencing, annotating, genes, and chromosomes.</title>
        <authorList>
            <person name="Bana N.A."/>
            <person name="Nyiri A."/>
            <person name="Nagy J."/>
            <person name="Frank K."/>
            <person name="Nagy T."/>
            <person name="Steger V."/>
            <person name="Schiller M."/>
            <person name="Lakatos P."/>
            <person name="Sugar L."/>
            <person name="Horn P."/>
            <person name="Barta E."/>
            <person name="Orosz L."/>
        </authorList>
    </citation>
    <scope>NUCLEOTIDE SEQUENCE [LARGE SCALE GENOMIC DNA]</scope>
    <source>
        <strain evidence="1">Hungarian</strain>
    </source>
</reference>
<proteinExistence type="predicted"/>
<dbReference type="EMBL" id="MKHE01000011">
    <property type="protein sequence ID" value="OWK10119.1"/>
    <property type="molecule type" value="Genomic_DNA"/>
</dbReference>
<gene>
    <name evidence="1" type="ORF">Celaphus_00005808</name>
</gene>
<dbReference type="AlphaFoldDB" id="A0A212CVT8"/>
<evidence type="ECO:0000313" key="2">
    <source>
        <dbReference type="Proteomes" id="UP000242450"/>
    </source>
</evidence>
<dbReference type="SUPFAM" id="SSF50475">
    <property type="entry name" value="FMN-binding split barrel"/>
    <property type="match status" value="1"/>
</dbReference>
<dbReference type="Proteomes" id="UP000242450">
    <property type="component" value="Chromosome 11"/>
</dbReference>
<protein>
    <submittedName>
        <fullName evidence="1">Uncharacterized protein</fullName>
    </submittedName>
</protein>
<organism evidence="1 2">
    <name type="scientific">Cervus elaphus hippelaphus</name>
    <name type="common">European red deer</name>
    <dbReference type="NCBI Taxonomy" id="46360"/>
    <lineage>
        <taxon>Eukaryota</taxon>
        <taxon>Metazoa</taxon>
        <taxon>Chordata</taxon>
        <taxon>Craniata</taxon>
        <taxon>Vertebrata</taxon>
        <taxon>Euteleostomi</taxon>
        <taxon>Mammalia</taxon>
        <taxon>Eutheria</taxon>
        <taxon>Laurasiatheria</taxon>
        <taxon>Artiodactyla</taxon>
        <taxon>Ruminantia</taxon>
        <taxon>Pecora</taxon>
        <taxon>Cervidae</taxon>
        <taxon>Cervinae</taxon>
        <taxon>Cervus</taxon>
    </lineage>
</organism>
<accession>A0A212CVT8</accession>
<name>A0A212CVT8_CEREH</name>
<keyword evidence="2" id="KW-1185">Reference proteome</keyword>
<evidence type="ECO:0000313" key="1">
    <source>
        <dbReference type="EMBL" id="OWK10119.1"/>
    </source>
</evidence>